<evidence type="ECO:0008006" key="3">
    <source>
        <dbReference type="Google" id="ProtNLM"/>
    </source>
</evidence>
<accession>A0ABS4KPX7</accession>
<keyword evidence="2" id="KW-1185">Reference proteome</keyword>
<dbReference type="Pfam" id="PF09388">
    <property type="entry name" value="SpoOE-like"/>
    <property type="match status" value="1"/>
</dbReference>
<protein>
    <recommendedName>
        <fullName evidence="3">Aspartyl-phosphate phosphatase Spo0E family protein</fullName>
    </recommendedName>
</protein>
<dbReference type="InterPro" id="IPR036638">
    <property type="entry name" value="HLH_DNA-bd_sf"/>
</dbReference>
<dbReference type="RefSeq" id="WP_209701008.1">
    <property type="nucleotide sequence ID" value="NZ_JAGGLM010000002.1"/>
</dbReference>
<evidence type="ECO:0000313" key="2">
    <source>
        <dbReference type="Proteomes" id="UP001519307"/>
    </source>
</evidence>
<dbReference type="InterPro" id="IPR037208">
    <property type="entry name" value="Spo0E-like_sf"/>
</dbReference>
<gene>
    <name evidence="1" type="ORF">J2Z42_000754</name>
</gene>
<dbReference type="InterPro" id="IPR018540">
    <property type="entry name" value="Spo0E-like"/>
</dbReference>
<sequence length="54" mass="6509">MKKILEETRNKLNAMLDSNKYTSEEILKVSQQLDRLIVYYYKAIKCERVELNLK</sequence>
<name>A0ABS4KPX7_9CLOT</name>
<proteinExistence type="predicted"/>
<dbReference type="Gene3D" id="4.10.280.10">
    <property type="entry name" value="Helix-loop-helix DNA-binding domain"/>
    <property type="match status" value="1"/>
</dbReference>
<evidence type="ECO:0000313" key="1">
    <source>
        <dbReference type="EMBL" id="MBP2032089.1"/>
    </source>
</evidence>
<dbReference type="EMBL" id="JAGGLM010000002">
    <property type="protein sequence ID" value="MBP2032089.1"/>
    <property type="molecule type" value="Genomic_DNA"/>
</dbReference>
<dbReference type="Proteomes" id="UP001519307">
    <property type="component" value="Unassembled WGS sequence"/>
</dbReference>
<comment type="caution">
    <text evidence="1">The sequence shown here is derived from an EMBL/GenBank/DDBJ whole genome shotgun (WGS) entry which is preliminary data.</text>
</comment>
<reference evidence="1 2" key="1">
    <citation type="submission" date="2021-03" db="EMBL/GenBank/DDBJ databases">
        <title>Genomic Encyclopedia of Type Strains, Phase IV (KMG-IV): sequencing the most valuable type-strain genomes for metagenomic binning, comparative biology and taxonomic classification.</title>
        <authorList>
            <person name="Goeker M."/>
        </authorList>
    </citation>
    <scope>NUCLEOTIDE SEQUENCE [LARGE SCALE GENOMIC DNA]</scope>
    <source>
        <strain evidence="1 2">DSM 28783</strain>
    </source>
</reference>
<organism evidence="1 2">
    <name type="scientific">Clostridium algifaecis</name>
    <dbReference type="NCBI Taxonomy" id="1472040"/>
    <lineage>
        <taxon>Bacteria</taxon>
        <taxon>Bacillati</taxon>
        <taxon>Bacillota</taxon>
        <taxon>Clostridia</taxon>
        <taxon>Eubacteriales</taxon>
        <taxon>Clostridiaceae</taxon>
        <taxon>Clostridium</taxon>
    </lineage>
</organism>
<dbReference type="SUPFAM" id="SSF140500">
    <property type="entry name" value="BAS1536-like"/>
    <property type="match status" value="1"/>
</dbReference>